<dbReference type="Pfam" id="PF13581">
    <property type="entry name" value="HATPase_c_2"/>
    <property type="match status" value="1"/>
</dbReference>
<keyword evidence="4" id="KW-1185">Reference proteome</keyword>
<evidence type="ECO:0000313" key="3">
    <source>
        <dbReference type="EMBL" id="GAA3957827.1"/>
    </source>
</evidence>
<feature type="domain" description="Histidine kinase/HSP90-like ATPase" evidence="2">
    <location>
        <begin position="34"/>
        <end position="145"/>
    </location>
</feature>
<dbReference type="EMBL" id="BAABCQ010000010">
    <property type="protein sequence ID" value="GAA3957827.1"/>
    <property type="molecule type" value="Genomic_DNA"/>
</dbReference>
<reference evidence="4" key="1">
    <citation type="journal article" date="2019" name="Int. J. Syst. Evol. Microbiol.">
        <title>The Global Catalogue of Microorganisms (GCM) 10K type strain sequencing project: providing services to taxonomists for standard genome sequencing and annotation.</title>
        <authorList>
            <consortium name="The Broad Institute Genomics Platform"/>
            <consortium name="The Broad Institute Genome Sequencing Center for Infectious Disease"/>
            <person name="Wu L."/>
            <person name="Ma J."/>
        </authorList>
    </citation>
    <scope>NUCLEOTIDE SEQUENCE [LARGE SCALE GENOMIC DNA]</scope>
    <source>
        <strain evidence="4">JCM 17027</strain>
    </source>
</reference>
<dbReference type="PANTHER" id="PTHR35526">
    <property type="entry name" value="ANTI-SIGMA-F FACTOR RSBW-RELATED"/>
    <property type="match status" value="1"/>
</dbReference>
<dbReference type="SUPFAM" id="SSF55874">
    <property type="entry name" value="ATPase domain of HSP90 chaperone/DNA topoisomerase II/histidine kinase"/>
    <property type="match status" value="1"/>
</dbReference>
<evidence type="ECO:0000313" key="4">
    <source>
        <dbReference type="Proteomes" id="UP001500034"/>
    </source>
</evidence>
<dbReference type="Gene3D" id="3.30.565.10">
    <property type="entry name" value="Histidine kinase-like ATPase, C-terminal domain"/>
    <property type="match status" value="1"/>
</dbReference>
<dbReference type="RefSeq" id="WP_425587781.1">
    <property type="nucleotide sequence ID" value="NZ_BAABCQ010000010.1"/>
</dbReference>
<keyword evidence="1" id="KW-0418">Kinase</keyword>
<dbReference type="InterPro" id="IPR050267">
    <property type="entry name" value="Anti-sigma-factor_SerPK"/>
</dbReference>
<sequence length="166" mass="17639">MTKETAPGTTLTGDPEPLPLVRHFGMRFSCTPRGARLARRLAGVRLDAWGWAYGTAAHDDVTLIVAELCANAVRHARVSGRDFRLDLGAHPAPDPAPAGRPVVLRVAVTDTVGERLPVTRPVRPLDDTGRGLAIVAALAARSGWRPRESGAPGKTVWAEYAAPVPS</sequence>
<gene>
    <name evidence="3" type="ORF">GCM10022384_08560</name>
</gene>
<name>A0ABP7P0V1_9ACTN</name>
<proteinExistence type="predicted"/>
<evidence type="ECO:0000256" key="1">
    <source>
        <dbReference type="ARBA" id="ARBA00022527"/>
    </source>
</evidence>
<dbReference type="InterPro" id="IPR036890">
    <property type="entry name" value="HATPase_C_sf"/>
</dbReference>
<keyword evidence="1" id="KW-0808">Transferase</keyword>
<dbReference type="InterPro" id="IPR003594">
    <property type="entry name" value="HATPase_dom"/>
</dbReference>
<evidence type="ECO:0000259" key="2">
    <source>
        <dbReference type="Pfam" id="PF13581"/>
    </source>
</evidence>
<dbReference type="Proteomes" id="UP001500034">
    <property type="component" value="Unassembled WGS sequence"/>
</dbReference>
<keyword evidence="1" id="KW-0723">Serine/threonine-protein kinase</keyword>
<comment type="caution">
    <text evidence="3">The sequence shown here is derived from an EMBL/GenBank/DDBJ whole genome shotgun (WGS) entry which is preliminary data.</text>
</comment>
<dbReference type="CDD" id="cd16936">
    <property type="entry name" value="HATPase_RsbW-like"/>
    <property type="match status" value="1"/>
</dbReference>
<accession>A0ABP7P0V1</accession>
<dbReference type="PANTHER" id="PTHR35526:SF3">
    <property type="entry name" value="ANTI-SIGMA-F FACTOR RSBW"/>
    <property type="match status" value="1"/>
</dbReference>
<organism evidence="3 4">
    <name type="scientific">Streptomyces marokkonensis</name>
    <dbReference type="NCBI Taxonomy" id="324855"/>
    <lineage>
        <taxon>Bacteria</taxon>
        <taxon>Bacillati</taxon>
        <taxon>Actinomycetota</taxon>
        <taxon>Actinomycetes</taxon>
        <taxon>Kitasatosporales</taxon>
        <taxon>Streptomycetaceae</taxon>
        <taxon>Streptomyces</taxon>
    </lineage>
</organism>
<protein>
    <recommendedName>
        <fullName evidence="2">Histidine kinase/HSP90-like ATPase domain-containing protein</fullName>
    </recommendedName>
</protein>